<dbReference type="PATRIC" id="fig|1716141.3.peg.4591"/>
<feature type="domain" description="ABC transporter" evidence="4">
    <location>
        <begin position="4"/>
        <end position="246"/>
    </location>
</feature>
<keyword evidence="2" id="KW-0547">Nucleotide-binding</keyword>
<evidence type="ECO:0000259" key="4">
    <source>
        <dbReference type="PROSITE" id="PS50893"/>
    </source>
</evidence>
<protein>
    <submittedName>
        <fullName evidence="5">Trehalose import ATP-binding protein SugC</fullName>
        <ecNumber evidence="5">3.6.3.-</ecNumber>
    </submittedName>
</protein>
<dbReference type="SUPFAM" id="SSF52540">
    <property type="entry name" value="P-loop containing nucleoside triphosphate hydrolases"/>
    <property type="match status" value="1"/>
</dbReference>
<evidence type="ECO:0000313" key="5">
    <source>
        <dbReference type="EMBL" id="OAH12330.1"/>
    </source>
</evidence>
<dbReference type="InterPro" id="IPR047641">
    <property type="entry name" value="ABC_transpr_MalK/UgpC-like"/>
</dbReference>
<dbReference type="EMBL" id="LOHS01000092">
    <property type="protein sequence ID" value="OAH12330.1"/>
    <property type="molecule type" value="Genomic_DNA"/>
</dbReference>
<gene>
    <name evidence="5" type="primary">sugC_3</name>
    <name evidence="5" type="ORF">STSP_43630</name>
</gene>
<dbReference type="RefSeq" id="WP_067280452.1">
    <property type="nucleotide sequence ID" value="NZ_LOHS01000092.1"/>
</dbReference>
<dbReference type="Gene3D" id="2.40.50.100">
    <property type="match status" value="1"/>
</dbReference>
<dbReference type="InterPro" id="IPR027417">
    <property type="entry name" value="P-loop_NTPase"/>
</dbReference>
<evidence type="ECO:0000313" key="6">
    <source>
        <dbReference type="Proteomes" id="UP000077381"/>
    </source>
</evidence>
<dbReference type="SMART" id="SM00382">
    <property type="entry name" value="AAA"/>
    <property type="match status" value="1"/>
</dbReference>
<comment type="caution">
    <text evidence="5">The sequence shown here is derived from an EMBL/GenBank/DDBJ whole genome shotgun (WGS) entry which is preliminary data.</text>
</comment>
<organism evidence="5 6">
    <name type="scientific">Streptomyces jeddahensis</name>
    <dbReference type="NCBI Taxonomy" id="1716141"/>
    <lineage>
        <taxon>Bacteria</taxon>
        <taxon>Bacillati</taxon>
        <taxon>Actinomycetota</taxon>
        <taxon>Actinomycetes</taxon>
        <taxon>Kitasatosporales</taxon>
        <taxon>Streptomycetaceae</taxon>
        <taxon>Streptomyces</taxon>
    </lineage>
</organism>
<dbReference type="GO" id="GO:0005524">
    <property type="term" value="F:ATP binding"/>
    <property type="evidence" value="ECO:0007669"/>
    <property type="project" value="UniProtKB-KW"/>
</dbReference>
<dbReference type="InterPro" id="IPR017871">
    <property type="entry name" value="ABC_transporter-like_CS"/>
</dbReference>
<sequence length="368" mass="39958">MARIEVEKIVKRYSDVEGVGGARSARPALDTVSLDIADGETIAIVGSSGCGKSTLLKIVAGLEQPDEGVVRFDGEDVTAVRPQARGVGMVFQDYALYPSMKGKGNLAYYFQVHGRTEEEARARAQETADRMGIGFEQLLDQSTDTLSGGQQQRVAIARCIVREPRLFLMDEPICNLDAKLRESTRVEIRKLLRKFGISTLYVTHDQQEAVFMGDRIAVMRGGRIEQIGTFDELYYSPANLFVATFIGSPPMTVLPAIASGGLLTVAGAEWPAPVPVPDGPVRIGIRPESWFTGRGDGALMTVSHIERIPTERAAFVHGQVDGVPVVVAAPLNQPDTAELRIMPDMGRVYVFAADGEQCLHTPGPLDLF</sequence>
<dbReference type="PANTHER" id="PTHR43875:SF1">
    <property type="entry name" value="OSMOPROTECTIVE COMPOUNDS UPTAKE ATP-BINDING PROTEIN GGTA"/>
    <property type="match status" value="1"/>
</dbReference>
<dbReference type="PROSITE" id="PS00211">
    <property type="entry name" value="ABC_TRANSPORTER_1"/>
    <property type="match status" value="1"/>
</dbReference>
<accession>A0A177HNZ3</accession>
<dbReference type="GO" id="GO:0140359">
    <property type="term" value="F:ABC-type transporter activity"/>
    <property type="evidence" value="ECO:0007669"/>
    <property type="project" value="UniProtKB-ARBA"/>
</dbReference>
<reference evidence="5 6" key="1">
    <citation type="submission" date="2015-12" db="EMBL/GenBank/DDBJ databases">
        <title>Genome sequence of Streptomyces sp. G25.</title>
        <authorList>
            <person name="Poehlein A."/>
            <person name="Roettig A."/>
            <person name="Hiessl S."/>
            <person name="Hauschild P."/>
            <person name="Schauer J."/>
            <person name="Madkour M.H."/>
            <person name="Al-Ansari A.M."/>
            <person name="Almakishah N.H."/>
            <person name="Steinbuechel A."/>
            <person name="Daniel R."/>
        </authorList>
    </citation>
    <scope>NUCLEOTIDE SEQUENCE [LARGE SCALE GENOMIC DNA]</scope>
    <source>
        <strain evidence="6">G25(2015)</strain>
    </source>
</reference>
<dbReference type="Proteomes" id="UP000077381">
    <property type="component" value="Unassembled WGS sequence"/>
</dbReference>
<dbReference type="InterPro" id="IPR003593">
    <property type="entry name" value="AAA+_ATPase"/>
</dbReference>
<dbReference type="EC" id="3.6.3.-" evidence="5"/>
<dbReference type="AlphaFoldDB" id="A0A177HNZ3"/>
<evidence type="ECO:0000256" key="2">
    <source>
        <dbReference type="ARBA" id="ARBA00022741"/>
    </source>
</evidence>
<dbReference type="InterPro" id="IPR008995">
    <property type="entry name" value="Mo/tungstate-bd_C_term_dom"/>
</dbReference>
<dbReference type="FunFam" id="3.40.50.300:FF:000042">
    <property type="entry name" value="Maltose/maltodextrin ABC transporter, ATP-binding protein"/>
    <property type="match status" value="1"/>
</dbReference>
<keyword evidence="3 5" id="KW-0067">ATP-binding</keyword>
<dbReference type="PROSITE" id="PS50893">
    <property type="entry name" value="ABC_TRANSPORTER_2"/>
    <property type="match status" value="1"/>
</dbReference>
<proteinExistence type="predicted"/>
<dbReference type="Gene3D" id="3.40.50.300">
    <property type="entry name" value="P-loop containing nucleotide triphosphate hydrolases"/>
    <property type="match status" value="1"/>
</dbReference>
<dbReference type="STRING" id="1716141.STSP_43630"/>
<keyword evidence="1" id="KW-0813">Transport</keyword>
<keyword evidence="6" id="KW-1185">Reference proteome</keyword>
<name>A0A177HNZ3_9ACTN</name>
<dbReference type="GO" id="GO:0055052">
    <property type="term" value="C:ATP-binding cassette (ABC) transporter complex, substrate-binding subunit-containing"/>
    <property type="evidence" value="ECO:0007669"/>
    <property type="project" value="TreeGrafter"/>
</dbReference>
<dbReference type="Pfam" id="PF00005">
    <property type="entry name" value="ABC_tran"/>
    <property type="match status" value="1"/>
</dbReference>
<dbReference type="InterPro" id="IPR003439">
    <property type="entry name" value="ABC_transporter-like_ATP-bd"/>
</dbReference>
<dbReference type="SUPFAM" id="SSF50331">
    <property type="entry name" value="MOP-like"/>
    <property type="match status" value="1"/>
</dbReference>
<dbReference type="PANTHER" id="PTHR43875">
    <property type="entry name" value="MALTODEXTRIN IMPORT ATP-BINDING PROTEIN MSMX"/>
    <property type="match status" value="1"/>
</dbReference>
<dbReference type="OrthoDB" id="9802264at2"/>
<evidence type="ECO:0000256" key="3">
    <source>
        <dbReference type="ARBA" id="ARBA00022840"/>
    </source>
</evidence>
<dbReference type="GO" id="GO:0016887">
    <property type="term" value="F:ATP hydrolysis activity"/>
    <property type="evidence" value="ECO:0007669"/>
    <property type="project" value="InterPro"/>
</dbReference>
<evidence type="ECO:0000256" key="1">
    <source>
        <dbReference type="ARBA" id="ARBA00022448"/>
    </source>
</evidence>
<keyword evidence="5" id="KW-0378">Hydrolase</keyword>